<dbReference type="Proteomes" id="UP000332933">
    <property type="component" value="Unassembled WGS sequence"/>
</dbReference>
<evidence type="ECO:0000313" key="3">
    <source>
        <dbReference type="EMBL" id="VFT98316.1"/>
    </source>
</evidence>
<feature type="compositionally biased region" description="Basic and acidic residues" evidence="1">
    <location>
        <begin position="1050"/>
        <end position="1059"/>
    </location>
</feature>
<dbReference type="EMBL" id="CAADRA010007017">
    <property type="protein sequence ID" value="VFT98316.1"/>
    <property type="molecule type" value="Genomic_DNA"/>
</dbReference>
<organism evidence="3 4">
    <name type="scientific">Aphanomyces stellatus</name>
    <dbReference type="NCBI Taxonomy" id="120398"/>
    <lineage>
        <taxon>Eukaryota</taxon>
        <taxon>Sar</taxon>
        <taxon>Stramenopiles</taxon>
        <taxon>Oomycota</taxon>
        <taxon>Saprolegniomycetes</taxon>
        <taxon>Saprolegniales</taxon>
        <taxon>Verrucalvaceae</taxon>
        <taxon>Aphanomyces</taxon>
    </lineage>
</organism>
<reference evidence="3 4" key="1">
    <citation type="submission" date="2019-03" db="EMBL/GenBank/DDBJ databases">
        <authorList>
            <person name="Gaulin E."/>
            <person name="Dumas B."/>
        </authorList>
    </citation>
    <scope>NUCLEOTIDE SEQUENCE [LARGE SCALE GENOMIC DNA]</scope>
    <source>
        <strain evidence="3">CBS 568.67</strain>
    </source>
</reference>
<feature type="region of interest" description="Disordered" evidence="1">
    <location>
        <begin position="1040"/>
        <end position="1059"/>
    </location>
</feature>
<keyword evidence="4" id="KW-1185">Reference proteome</keyword>
<proteinExistence type="predicted"/>
<dbReference type="AlphaFoldDB" id="A0A485LK54"/>
<feature type="region of interest" description="Disordered" evidence="1">
    <location>
        <begin position="886"/>
        <end position="967"/>
    </location>
</feature>
<dbReference type="OrthoDB" id="67961at2759"/>
<sequence>MENSSSAENTSAGSDEFKGYDYSSLKRIHADLIRRQSRRGVKSIRNPRGYFLLATRFAKKEPLPLHLVAKGPNLTNAIASNVQGYIDPNIQTYLRNTWWPMAHFNPIGFKKNKDLELTKDDYVRFNCKVYRSLLPDITYAEAIRRIDRDWRDDIFLDNDLADGTRSVIDNDDDDNEGETTTIVAPSVADKTMDFALFCVSVLDLATSCTAGGMDALYLFLQSLRVKMKTVREFDEIPKPKYAMDINDSSGTSRVTVLVEHGKTYTEDIDVSKRTIQTATLYQVGLFPTKLPLITLFFSQQPTATMDFYVKAIDSSKPMTDESASWKISSVVAAVLVYKTPDDVDITSIEYETMEYFVIPTSATSEASYQITSVLQDATPLDFDSAFYGSVAAKRVRLFGLTHPEPVPLVLTLTTEPTTTESVHLDGRKRNVIGCFYLVHRDEHGLSSYRHQYHQVILDSNVETKVQIVCPIKKTGFYYAALYSLYEMQFLVEYNHMLLPLDASGETNSALDDRPKSSLDSVPLIDGFMPCYFPGAKIPVQVPHGKNSLRAKIYSLRLQQRTAKMQLQDEAFRTKTMTQMRITDERHKARRHQSMIPIEAARRKSPTRASASAARECELLQEYFAHMAKTQPTFDELRRQEAELAHRATQVEQLADNFETVYADDKEFLKMSEKHKSMRLGAMNDEPPQKDGVFAAEEYRNGADYLETLGRDLYDEVDRANALARHKATSADVEHNLYLAMARHQFLSTGDVQELRDSLVENGQLKEKFQPWKPERASAAIIMPKTYLSAKLPWQPMWQTPPTQPDPLIHHSPKKPHHGIHDAAGGTKLPSPVKSSPTKPIPIHNTKEDQVLPVCKPTPPPPRANKTAPDASVVTTILMRRQLVDHENTTMALSPSDPHLREPSLQGTRPHRPSTAAPGLPTQVSTEPDTAMAEKTTTTGGHEDTTLSLDQSPPPLSETFRKRKQPKKVALQLPWSRLQKDEAKPAPPAITFAPAVNQVTDDVVRVREVPYHVVRHHNKVVAMEEENGRVLLHHDATIAASRSKKTCSSKKGTDKEARRRTKMDGLRVAKVLGNERMALVWAQIADDFAWAAEENPPT</sequence>
<accession>A0A485LK54</accession>
<dbReference type="EMBL" id="VJMH01006991">
    <property type="protein sequence ID" value="KAF0686553.1"/>
    <property type="molecule type" value="Genomic_DNA"/>
</dbReference>
<evidence type="ECO:0000313" key="4">
    <source>
        <dbReference type="Proteomes" id="UP000332933"/>
    </source>
</evidence>
<reference evidence="2" key="2">
    <citation type="submission" date="2019-06" db="EMBL/GenBank/DDBJ databases">
        <title>Genomics analysis of Aphanomyces spp. identifies a new class of oomycete effector associated with host adaptation.</title>
        <authorList>
            <person name="Gaulin E."/>
        </authorList>
    </citation>
    <scope>NUCLEOTIDE SEQUENCE</scope>
    <source>
        <strain evidence="2">CBS 578.67</strain>
    </source>
</reference>
<gene>
    <name evidence="3" type="primary">Aste57867_21647</name>
    <name evidence="2" type="ORF">As57867_021578</name>
    <name evidence="3" type="ORF">ASTE57867_21647</name>
</gene>
<evidence type="ECO:0000256" key="1">
    <source>
        <dbReference type="SAM" id="MobiDB-lite"/>
    </source>
</evidence>
<feature type="region of interest" description="Disordered" evidence="1">
    <location>
        <begin position="850"/>
        <end position="869"/>
    </location>
</feature>
<protein>
    <submittedName>
        <fullName evidence="3">Aste57867_21647 protein</fullName>
    </submittedName>
</protein>
<name>A0A485LK54_9STRA</name>
<evidence type="ECO:0000313" key="2">
    <source>
        <dbReference type="EMBL" id="KAF0686553.1"/>
    </source>
</evidence>